<dbReference type="PIRSF" id="PIRSF005859">
    <property type="entry name" value="PBR"/>
    <property type="match status" value="1"/>
</dbReference>
<dbReference type="HOGENOM" id="CLU_091805_2_0_5"/>
<proteinExistence type="inferred from homology"/>
<evidence type="ECO:0000256" key="6">
    <source>
        <dbReference type="SAM" id="Phobius"/>
    </source>
</evidence>
<sequence>MAGKLSGSLLEVAMLLFLIFLLACGCAAMTGWLFPTGEWYKGLHKPDWTPPNWVFPVAWSTLYLLIAFAGARVAAIGGPGATTALAFWALQIAANALWTPTVFGTYRLRLGLGVIVLLWIAVLGAMIAHWRVSTLAGVALLPYLGWVTLAAALNAELIRLNPNERR</sequence>
<keyword evidence="4 6" id="KW-1133">Transmembrane helix</keyword>
<dbReference type="CDD" id="cd15904">
    <property type="entry name" value="TSPO_MBR"/>
    <property type="match status" value="1"/>
</dbReference>
<accession>A0A017HMV0</accession>
<comment type="caution">
    <text evidence="7">The sequence shown here is derived from an EMBL/GenBank/DDBJ whole genome shotgun (WGS) entry which is preliminary data.</text>
</comment>
<dbReference type="Gene3D" id="1.20.1260.100">
    <property type="entry name" value="TspO/MBR protein"/>
    <property type="match status" value="1"/>
</dbReference>
<evidence type="ECO:0000313" key="7">
    <source>
        <dbReference type="EMBL" id="EYD75483.1"/>
    </source>
</evidence>
<dbReference type="InterPro" id="IPR004307">
    <property type="entry name" value="TspO_MBR"/>
</dbReference>
<dbReference type="PANTHER" id="PTHR10057:SF0">
    <property type="entry name" value="TRANSLOCATOR PROTEIN"/>
    <property type="match status" value="1"/>
</dbReference>
<evidence type="ECO:0000313" key="8">
    <source>
        <dbReference type="Proteomes" id="UP000019666"/>
    </source>
</evidence>
<dbReference type="InterPro" id="IPR038330">
    <property type="entry name" value="TspO/MBR-related_sf"/>
</dbReference>
<keyword evidence="3 6" id="KW-0812">Transmembrane</keyword>
<gene>
    <name evidence="7" type="ORF">Rumeso_02966</name>
</gene>
<evidence type="ECO:0000256" key="1">
    <source>
        <dbReference type="ARBA" id="ARBA00004141"/>
    </source>
</evidence>
<feature type="transmembrane region" description="Helical" evidence="6">
    <location>
        <begin position="53"/>
        <end position="74"/>
    </location>
</feature>
<dbReference type="AlphaFoldDB" id="A0A017HMV0"/>
<feature type="transmembrane region" description="Helical" evidence="6">
    <location>
        <begin position="12"/>
        <end position="33"/>
    </location>
</feature>
<feature type="transmembrane region" description="Helical" evidence="6">
    <location>
        <begin position="110"/>
        <end position="128"/>
    </location>
</feature>
<keyword evidence="8" id="KW-1185">Reference proteome</keyword>
<organism evidence="7 8">
    <name type="scientific">Rubellimicrobium mesophilum DSM 19309</name>
    <dbReference type="NCBI Taxonomy" id="442562"/>
    <lineage>
        <taxon>Bacteria</taxon>
        <taxon>Pseudomonadati</taxon>
        <taxon>Pseudomonadota</taxon>
        <taxon>Alphaproteobacteria</taxon>
        <taxon>Rhodobacterales</taxon>
        <taxon>Roseobacteraceae</taxon>
        <taxon>Rubellimicrobium</taxon>
    </lineage>
</organism>
<dbReference type="OrthoDB" id="9795496at2"/>
<dbReference type="PROSITE" id="PS51257">
    <property type="entry name" value="PROKAR_LIPOPROTEIN"/>
    <property type="match status" value="1"/>
</dbReference>
<feature type="transmembrane region" description="Helical" evidence="6">
    <location>
        <begin position="135"/>
        <end position="155"/>
    </location>
</feature>
<protein>
    <submittedName>
        <fullName evidence="7">Regulatory protein TspO</fullName>
    </submittedName>
</protein>
<evidence type="ECO:0000256" key="4">
    <source>
        <dbReference type="ARBA" id="ARBA00022989"/>
    </source>
</evidence>
<dbReference type="Proteomes" id="UP000019666">
    <property type="component" value="Unassembled WGS sequence"/>
</dbReference>
<dbReference type="FunFam" id="1.20.1260.100:FF:000001">
    <property type="entry name" value="translocator protein 2"/>
    <property type="match status" value="1"/>
</dbReference>
<dbReference type="EMBL" id="AOSK01000080">
    <property type="protein sequence ID" value="EYD75483.1"/>
    <property type="molecule type" value="Genomic_DNA"/>
</dbReference>
<comment type="subcellular location">
    <subcellularLocation>
        <location evidence="1">Membrane</location>
        <topology evidence="1">Multi-pass membrane protein</topology>
    </subcellularLocation>
</comment>
<reference evidence="7 8" key="1">
    <citation type="submission" date="2013-02" db="EMBL/GenBank/DDBJ databases">
        <authorList>
            <person name="Fiebig A."/>
            <person name="Goeker M."/>
            <person name="Klenk H.-P.P."/>
        </authorList>
    </citation>
    <scope>NUCLEOTIDE SEQUENCE [LARGE SCALE GENOMIC DNA]</scope>
    <source>
        <strain evidence="7 8">DSM 19309</strain>
    </source>
</reference>
<evidence type="ECO:0000256" key="3">
    <source>
        <dbReference type="ARBA" id="ARBA00022692"/>
    </source>
</evidence>
<evidence type="ECO:0000256" key="5">
    <source>
        <dbReference type="ARBA" id="ARBA00023136"/>
    </source>
</evidence>
<dbReference type="STRING" id="442562.Rumeso_02966"/>
<keyword evidence="5 6" id="KW-0472">Membrane</keyword>
<evidence type="ECO:0000256" key="2">
    <source>
        <dbReference type="ARBA" id="ARBA00007524"/>
    </source>
</evidence>
<name>A0A017HMV0_9RHOB</name>
<dbReference type="GO" id="GO:0016020">
    <property type="term" value="C:membrane"/>
    <property type="evidence" value="ECO:0007669"/>
    <property type="project" value="UniProtKB-SubCell"/>
</dbReference>
<dbReference type="Pfam" id="PF03073">
    <property type="entry name" value="TspO_MBR"/>
    <property type="match status" value="1"/>
</dbReference>
<dbReference type="NCBIfam" id="NF047825">
    <property type="entry name" value="T-richsensTspOAlph"/>
    <property type="match status" value="1"/>
</dbReference>
<dbReference type="PANTHER" id="PTHR10057">
    <property type="entry name" value="PERIPHERAL-TYPE BENZODIAZEPINE RECEPTOR"/>
    <property type="match status" value="1"/>
</dbReference>
<dbReference type="GO" id="GO:0033013">
    <property type="term" value="P:tetrapyrrole metabolic process"/>
    <property type="evidence" value="ECO:0007669"/>
    <property type="project" value="UniProtKB-ARBA"/>
</dbReference>
<comment type="similarity">
    <text evidence="2">Belongs to the TspO/BZRP family.</text>
</comment>